<sequence length="561" mass="55643">MPTNKMSSALAAACALMLSACGGGGSSSDTPAPPVTPAALTIGGTAATGAAMAGASVQIKCAGGSGSATSATDGSFSTSITDAALPCALSATSSDGKTTLRSVAPAGTATSATANITPLSEIIVAQVAGGDAGALFSSFDAAAQAKLSSTNVASAVTTVAAALKGTIDLSGVNPLSDALVATGGGKTGNALDQKLDALGAALKAGGSSVADVAAALLANPGAPAVVQTLLQPAATSCAALRSGKFHLLDAYDGERPVSLATVDASALTVKEADGTILTFAPVSGSACAYTAGDGKVSAYVAKSGVIVVRYLDDAATARAALLVPDQSVPLSEMAGTWNIAIYGIDEFGGPAAPYFSVQTLDKTSLSTAGADCVGLNACESWIPRATDIFTVDTTEGGFTHADDEGSGRLFPVKTATGQIALFGMLFDTQKRPIGLVFFSKQTALSLPTVGAVDNFWDMQVNSAGIAQAVADTQTTIQSVDTSAGSYTRIRTSDGRVDGFTLNKPRDGMRYRAAGSSVGTNGKTITFGATLNTPLPGMGLTVYSSLTTDAATNFFGISIGKP</sequence>
<dbReference type="RefSeq" id="WP_320422621.1">
    <property type="nucleotide sequence ID" value="NZ_JAXCLA010000003.1"/>
</dbReference>
<proteinExistence type="predicted"/>
<name>A0ABU5DEJ9_9BURK</name>
<keyword evidence="1" id="KW-0732">Signal</keyword>
<evidence type="ECO:0000313" key="3">
    <source>
        <dbReference type="Proteomes" id="UP001285263"/>
    </source>
</evidence>
<feature type="chain" id="PRO_5045214262" evidence="1">
    <location>
        <begin position="23"/>
        <end position="561"/>
    </location>
</feature>
<gene>
    <name evidence="2" type="ORF">SNE35_09330</name>
</gene>
<evidence type="ECO:0000256" key="1">
    <source>
        <dbReference type="SAM" id="SignalP"/>
    </source>
</evidence>
<organism evidence="2 3">
    <name type="scientific">Roseateles agri</name>
    <dbReference type="NCBI Taxonomy" id="3098619"/>
    <lineage>
        <taxon>Bacteria</taxon>
        <taxon>Pseudomonadati</taxon>
        <taxon>Pseudomonadota</taxon>
        <taxon>Betaproteobacteria</taxon>
        <taxon>Burkholderiales</taxon>
        <taxon>Sphaerotilaceae</taxon>
        <taxon>Roseateles</taxon>
    </lineage>
</organism>
<reference evidence="2 3" key="1">
    <citation type="submission" date="2023-11" db="EMBL/GenBank/DDBJ databases">
        <title>Paucibacter sp. nov., isolated from fresh soil in Korea.</title>
        <authorList>
            <person name="Le N.T.T."/>
        </authorList>
    </citation>
    <scope>NUCLEOTIDE SEQUENCE [LARGE SCALE GENOMIC DNA]</scope>
    <source>
        <strain evidence="2 3">R3-3</strain>
    </source>
</reference>
<evidence type="ECO:0000313" key="2">
    <source>
        <dbReference type="EMBL" id="MDY0744709.1"/>
    </source>
</evidence>
<dbReference type="PROSITE" id="PS51257">
    <property type="entry name" value="PROKAR_LIPOPROTEIN"/>
    <property type="match status" value="1"/>
</dbReference>
<accession>A0ABU5DEJ9</accession>
<protein>
    <submittedName>
        <fullName evidence="2">Uncharacterized protein</fullName>
    </submittedName>
</protein>
<feature type="signal peptide" evidence="1">
    <location>
        <begin position="1"/>
        <end position="22"/>
    </location>
</feature>
<comment type="caution">
    <text evidence="2">The sequence shown here is derived from an EMBL/GenBank/DDBJ whole genome shotgun (WGS) entry which is preliminary data.</text>
</comment>
<keyword evidence="3" id="KW-1185">Reference proteome</keyword>
<dbReference type="EMBL" id="JAXCLA010000003">
    <property type="protein sequence ID" value="MDY0744709.1"/>
    <property type="molecule type" value="Genomic_DNA"/>
</dbReference>
<dbReference type="Proteomes" id="UP001285263">
    <property type="component" value="Unassembled WGS sequence"/>
</dbReference>